<dbReference type="PANTHER" id="PTHR35506:SF1">
    <property type="entry name" value="OS02G0135600 PROTEIN"/>
    <property type="match status" value="1"/>
</dbReference>
<dbReference type="eggNOG" id="ENOG502QUMG">
    <property type="taxonomic scope" value="Eukaryota"/>
</dbReference>
<dbReference type="Gramene" id="KMS95585">
    <property type="protein sequence ID" value="KMS95585"/>
    <property type="gene ID" value="BVRB_007010"/>
</dbReference>
<evidence type="ECO:0000313" key="1">
    <source>
        <dbReference type="EMBL" id="KMS95585.1"/>
    </source>
</evidence>
<dbReference type="OrthoDB" id="1891406at2759"/>
<name>A0A0J8DXK5_BETVV</name>
<organism evidence="1 2">
    <name type="scientific">Beta vulgaris subsp. vulgaris</name>
    <name type="common">Beet</name>
    <dbReference type="NCBI Taxonomy" id="3555"/>
    <lineage>
        <taxon>Eukaryota</taxon>
        <taxon>Viridiplantae</taxon>
        <taxon>Streptophyta</taxon>
        <taxon>Embryophyta</taxon>
        <taxon>Tracheophyta</taxon>
        <taxon>Spermatophyta</taxon>
        <taxon>Magnoliopsida</taxon>
        <taxon>eudicotyledons</taxon>
        <taxon>Gunneridae</taxon>
        <taxon>Pentapetalae</taxon>
        <taxon>Caryophyllales</taxon>
        <taxon>Chenopodiaceae</taxon>
        <taxon>Betoideae</taxon>
        <taxon>Beta</taxon>
    </lineage>
</organism>
<sequence length="301" mass="33021">MADKPSRGLVLYGYGLASLITPSHSHIHAVASRGCCGFLALDHSSPNPEEEDGKLIRELAQLLDANEVVCTTNEKADVGSEALKQVPSIKERFMGMRAAIVTNSTSVKCFGEKLGFTVLESQSSDLAANELLKLLGFQDGKTVDDDHFDLVFVHIGAYMKGSTQHGIDYVNSLVGEILQVAQPGSEVASRLHLTLIMSNGAVTIDDPNLSLMSLHDVNNADLQSLFPRQSYTLKGVNPRNGIRYHYPILIAQWQDAVTRKDMAKEFSFNEFSKNCGNLAIPADRFLYEVAFKLWKAPKYGA</sequence>
<dbReference type="Proteomes" id="UP000035740">
    <property type="component" value="Unassembled WGS sequence"/>
</dbReference>
<dbReference type="EMBL" id="KQ090452">
    <property type="protein sequence ID" value="KMS95585.1"/>
    <property type="molecule type" value="Genomic_DNA"/>
</dbReference>
<dbReference type="KEGG" id="bvg:104884227"/>
<reference evidence="1 2" key="1">
    <citation type="journal article" date="2014" name="Nature">
        <title>The genome of the recently domesticated crop plant sugar beet (Beta vulgaris).</title>
        <authorList>
            <person name="Dohm J.C."/>
            <person name="Minoche A.E."/>
            <person name="Holtgrawe D."/>
            <person name="Capella-Gutierrez S."/>
            <person name="Zakrzewski F."/>
            <person name="Tafer H."/>
            <person name="Rupp O."/>
            <person name="Sorensen T.R."/>
            <person name="Stracke R."/>
            <person name="Reinhardt R."/>
            <person name="Goesmann A."/>
            <person name="Kraft T."/>
            <person name="Schulz B."/>
            <person name="Stadler P.F."/>
            <person name="Schmidt T."/>
            <person name="Gabaldon T."/>
            <person name="Lehrach H."/>
            <person name="Weisshaar B."/>
            <person name="Himmelbauer H."/>
        </authorList>
    </citation>
    <scope>NUCLEOTIDE SEQUENCE [LARGE SCALE GENOMIC DNA]</scope>
    <source>
        <tissue evidence="1">Taproot</tissue>
    </source>
</reference>
<evidence type="ECO:0000313" key="2">
    <source>
        <dbReference type="Proteomes" id="UP000035740"/>
    </source>
</evidence>
<protein>
    <submittedName>
        <fullName evidence="1">Uncharacterized protein</fullName>
    </submittedName>
</protein>
<accession>A0A0J8DXK5</accession>
<dbReference type="PANTHER" id="PTHR35506">
    <property type="entry name" value="OS02G0135600 PROTEIN"/>
    <property type="match status" value="1"/>
</dbReference>
<dbReference type="OMA" id="IRHHHPM"/>
<gene>
    <name evidence="1" type="ORF">BVRB_007010</name>
</gene>
<keyword evidence="2" id="KW-1185">Reference proteome</keyword>
<dbReference type="AlphaFoldDB" id="A0A0J8DXK5"/>
<proteinExistence type="predicted"/>